<evidence type="ECO:0000313" key="2">
    <source>
        <dbReference type="Proteomes" id="UP000478636"/>
    </source>
</evidence>
<accession>A0A6L7A9U5</accession>
<evidence type="ECO:0000313" key="1">
    <source>
        <dbReference type="EMBL" id="MWN20818.1"/>
    </source>
</evidence>
<dbReference type="AlphaFoldDB" id="A0A6L7A9U5"/>
<gene>
    <name evidence="1" type="ORF">GQS40_03905</name>
</gene>
<reference evidence="1 2" key="1">
    <citation type="submission" date="2019-12" db="EMBL/GenBank/DDBJ databases">
        <title>Complete genome sequence of Leuconostoc lactis strain AVN1 provides insights into metabolic potential.</title>
        <authorList>
            <person name="Besrour N."/>
            <person name="Najjari A."/>
            <person name="Fhoula I."/>
            <person name="Jaballah S."/>
            <person name="Klibi N."/>
            <person name="Ouzari H.I."/>
        </authorList>
    </citation>
    <scope>NUCLEOTIDE SEQUENCE [LARGE SCALE GENOMIC DNA]</scope>
    <source>
        <strain evidence="1 2">AVN1</strain>
    </source>
</reference>
<organism evidence="1 2">
    <name type="scientific">Leuconostoc lactis</name>
    <dbReference type="NCBI Taxonomy" id="1246"/>
    <lineage>
        <taxon>Bacteria</taxon>
        <taxon>Bacillati</taxon>
        <taxon>Bacillota</taxon>
        <taxon>Bacilli</taxon>
        <taxon>Lactobacillales</taxon>
        <taxon>Lactobacillaceae</taxon>
        <taxon>Leuconostoc</taxon>
    </lineage>
</organism>
<name>A0A6L7A9U5_LEULA</name>
<dbReference type="RefSeq" id="WP_029509119.1">
    <property type="nucleotide sequence ID" value="NZ_DAITWI010000001.1"/>
</dbReference>
<sequence length="113" mass="13632">MQWWFWSVGAVIILVIALTVNRKFHVGKFQFSLLDLAVIPLWLCLHFAMGERFGVSWWAWMLMGWCVIGIVLSWYLLRNRWSLWLFWRRFWVWSGLFAAFLLMIVTVFGFISH</sequence>
<dbReference type="Proteomes" id="UP000478636">
    <property type="component" value="Unassembled WGS sequence"/>
</dbReference>
<protein>
    <submittedName>
        <fullName evidence="1">DUF3397 domain-containing protein</fullName>
    </submittedName>
</protein>
<dbReference type="EMBL" id="WSZI01000013">
    <property type="protein sequence ID" value="MWN20818.1"/>
    <property type="molecule type" value="Genomic_DNA"/>
</dbReference>
<proteinExistence type="predicted"/>
<comment type="caution">
    <text evidence="1">The sequence shown here is derived from an EMBL/GenBank/DDBJ whole genome shotgun (WGS) entry which is preliminary data.</text>
</comment>